<comment type="subcellular location">
    <subcellularLocation>
        <location evidence="1">Cell membrane</location>
        <topology evidence="1">Multi-pass membrane protein</topology>
    </subcellularLocation>
</comment>
<evidence type="ECO:0000256" key="6">
    <source>
        <dbReference type="ARBA" id="ARBA00023136"/>
    </source>
</evidence>
<keyword evidence="4 7" id="KW-0812">Transmembrane</keyword>
<evidence type="ECO:0000313" key="8">
    <source>
        <dbReference type="EMBL" id="PWL19419.1"/>
    </source>
</evidence>
<feature type="transmembrane region" description="Helical" evidence="7">
    <location>
        <begin position="282"/>
        <end position="302"/>
    </location>
</feature>
<evidence type="ECO:0000256" key="1">
    <source>
        <dbReference type="ARBA" id="ARBA00004651"/>
    </source>
</evidence>
<keyword evidence="5 7" id="KW-1133">Transmembrane helix</keyword>
<evidence type="ECO:0000256" key="3">
    <source>
        <dbReference type="ARBA" id="ARBA00022475"/>
    </source>
</evidence>
<evidence type="ECO:0000256" key="5">
    <source>
        <dbReference type="ARBA" id="ARBA00022989"/>
    </source>
</evidence>
<dbReference type="GO" id="GO:0005886">
    <property type="term" value="C:plasma membrane"/>
    <property type="evidence" value="ECO:0007669"/>
    <property type="project" value="UniProtKB-SubCell"/>
</dbReference>
<dbReference type="Proteomes" id="UP000245865">
    <property type="component" value="Unassembled WGS sequence"/>
</dbReference>
<dbReference type="Pfam" id="PF03601">
    <property type="entry name" value="Cons_hypoth698"/>
    <property type="match status" value="1"/>
</dbReference>
<feature type="transmembrane region" description="Helical" evidence="7">
    <location>
        <begin position="314"/>
        <end position="336"/>
    </location>
</feature>
<dbReference type="InterPro" id="IPR018383">
    <property type="entry name" value="UPF0324_pro"/>
</dbReference>
<evidence type="ECO:0000256" key="2">
    <source>
        <dbReference type="ARBA" id="ARBA00007977"/>
    </source>
</evidence>
<dbReference type="RefSeq" id="WP_109704808.1">
    <property type="nucleotide sequence ID" value="NZ_QGDB01000001.1"/>
</dbReference>
<gene>
    <name evidence="8" type="ORF">DKP76_02400</name>
</gene>
<keyword evidence="6 7" id="KW-0472">Membrane</keyword>
<feature type="transmembrane region" description="Helical" evidence="7">
    <location>
        <begin position="255"/>
        <end position="276"/>
    </location>
</feature>
<evidence type="ECO:0000256" key="4">
    <source>
        <dbReference type="ARBA" id="ARBA00022692"/>
    </source>
</evidence>
<keyword evidence="9" id="KW-1185">Reference proteome</keyword>
<sequence length="339" mass="34553">MPIVNSSKIQTILPGLALSVAVSAVAVGLEKIEEHYMGRAWLEALVIAILLGTAVRTFLRPGVRFSKGIGFSAKPLLEFAVVLLGASISASAVISAGPGLIMGIAGVVMVAILSSYGIGRLLRLPHRMAVLVACGNSICGNSAIAATAPVIGAKSDDVAASIAFTAILGVIVVLCLPLLVPLLELSHSQYGVLAGLTVYAVPQVLAATAPVATISVQLGTLVKLVRVLMLGPVILALALIVGNKSASARPGFFQLVPWFIIGFLGMMALRSLHLIPEAVLPGIQSASTLLTIISMAALGLGVDIRSVAQAGGRVTLTAVLSLAVLGAISLGLIYLLGVL</sequence>
<feature type="transmembrane region" description="Helical" evidence="7">
    <location>
        <begin position="100"/>
        <end position="118"/>
    </location>
</feature>
<feature type="transmembrane region" description="Helical" evidence="7">
    <location>
        <begin position="130"/>
        <end position="152"/>
    </location>
</feature>
<evidence type="ECO:0000313" key="9">
    <source>
        <dbReference type="Proteomes" id="UP000245865"/>
    </source>
</evidence>
<name>A0A316JFL6_9HYPH</name>
<comment type="similarity">
    <text evidence="2">Belongs to the UPF0324 family.</text>
</comment>
<proteinExistence type="inferred from homology"/>
<feature type="transmembrane region" description="Helical" evidence="7">
    <location>
        <begin position="158"/>
        <end position="180"/>
    </location>
</feature>
<feature type="transmembrane region" description="Helical" evidence="7">
    <location>
        <begin position="224"/>
        <end position="243"/>
    </location>
</feature>
<protein>
    <submittedName>
        <fullName evidence="8">Putative sulfate exporter family transporter</fullName>
    </submittedName>
</protein>
<reference evidence="8 9" key="1">
    <citation type="submission" date="2018-05" db="EMBL/GenBank/DDBJ databases">
        <title>Comparative genomic sequence analysis between strain HN4 and CCM 8460T (Falsochrobactrum ovis) will provide more evidence to prove that HN4 is a new species of Falsochrobactrum.</title>
        <authorList>
            <person name="Lyu W."/>
            <person name="Sun L."/>
            <person name="Yao L."/>
        </authorList>
    </citation>
    <scope>NUCLEOTIDE SEQUENCE [LARGE SCALE GENOMIC DNA]</scope>
    <source>
        <strain evidence="8 9">HN4</strain>
    </source>
</reference>
<dbReference type="AlphaFoldDB" id="A0A316JFL6"/>
<feature type="transmembrane region" description="Helical" evidence="7">
    <location>
        <begin position="192"/>
        <end position="212"/>
    </location>
</feature>
<evidence type="ECO:0000256" key="7">
    <source>
        <dbReference type="SAM" id="Phobius"/>
    </source>
</evidence>
<dbReference type="PANTHER" id="PTHR30106:SF2">
    <property type="entry name" value="UPF0324 INNER MEMBRANE PROTEIN YEIH"/>
    <property type="match status" value="1"/>
</dbReference>
<dbReference type="EMBL" id="QGDB01000001">
    <property type="protein sequence ID" value="PWL19419.1"/>
    <property type="molecule type" value="Genomic_DNA"/>
</dbReference>
<accession>A0A316JFL6</accession>
<organism evidence="8 9">
    <name type="scientific">Falsochrobactrum shanghaiense</name>
    <dbReference type="NCBI Taxonomy" id="2201899"/>
    <lineage>
        <taxon>Bacteria</taxon>
        <taxon>Pseudomonadati</taxon>
        <taxon>Pseudomonadota</taxon>
        <taxon>Alphaproteobacteria</taxon>
        <taxon>Hyphomicrobiales</taxon>
        <taxon>Brucellaceae</taxon>
        <taxon>Falsochrobactrum</taxon>
    </lineage>
</organism>
<keyword evidence="3" id="KW-1003">Cell membrane</keyword>
<feature type="transmembrane region" description="Helical" evidence="7">
    <location>
        <begin position="36"/>
        <end position="55"/>
    </location>
</feature>
<comment type="caution">
    <text evidence="8">The sequence shown here is derived from an EMBL/GenBank/DDBJ whole genome shotgun (WGS) entry which is preliminary data.</text>
</comment>
<feature type="transmembrane region" description="Helical" evidence="7">
    <location>
        <begin position="76"/>
        <end position="94"/>
    </location>
</feature>
<dbReference type="OrthoDB" id="5393513at2"/>
<dbReference type="PANTHER" id="PTHR30106">
    <property type="entry name" value="INNER MEMBRANE PROTEIN YEIH-RELATED"/>
    <property type="match status" value="1"/>
</dbReference>